<dbReference type="InterPro" id="IPR049730">
    <property type="entry name" value="SNF2/RAD54-like_C"/>
</dbReference>
<dbReference type="InterPro" id="IPR027417">
    <property type="entry name" value="P-loop_NTPase"/>
</dbReference>
<keyword evidence="2 4" id="KW-0067">ATP-binding</keyword>
<dbReference type="Gene3D" id="3.40.50.10810">
    <property type="entry name" value="Tandem AAA-ATPase domain"/>
    <property type="match status" value="1"/>
</dbReference>
<comment type="caution">
    <text evidence="4">The sequence shown here is derived from an EMBL/GenBank/DDBJ whole genome shotgun (WGS) entry which is preliminary data.</text>
</comment>
<dbReference type="InterPro" id="IPR014001">
    <property type="entry name" value="Helicase_ATP-bd"/>
</dbReference>
<organism evidence="4 5">
    <name type="scientific">Stutzerimonas stutzeri</name>
    <name type="common">Pseudomonas stutzeri</name>
    <dbReference type="NCBI Taxonomy" id="316"/>
    <lineage>
        <taxon>Bacteria</taxon>
        <taxon>Pseudomonadati</taxon>
        <taxon>Pseudomonadota</taxon>
        <taxon>Gammaproteobacteria</taxon>
        <taxon>Pseudomonadales</taxon>
        <taxon>Pseudomonadaceae</taxon>
        <taxon>Stutzerimonas</taxon>
    </lineage>
</organism>
<evidence type="ECO:0000256" key="2">
    <source>
        <dbReference type="ARBA" id="ARBA00022806"/>
    </source>
</evidence>
<name>A0ABD4XWN1_STUST</name>
<keyword evidence="1" id="KW-0378">Hydrolase</keyword>
<dbReference type="EMBL" id="JAOCDG010000003">
    <property type="protein sequence ID" value="MDH0687087.1"/>
    <property type="molecule type" value="Genomic_DNA"/>
</dbReference>
<dbReference type="GO" id="GO:0016787">
    <property type="term" value="F:hydrolase activity"/>
    <property type="evidence" value="ECO:0007669"/>
    <property type="project" value="UniProtKB-KW"/>
</dbReference>
<dbReference type="Proteomes" id="UP001161139">
    <property type="component" value="Unassembled WGS sequence"/>
</dbReference>
<dbReference type="PROSITE" id="PS51192">
    <property type="entry name" value="HELICASE_ATP_BIND_1"/>
    <property type="match status" value="1"/>
</dbReference>
<evidence type="ECO:0000259" key="3">
    <source>
        <dbReference type="PROSITE" id="PS51192"/>
    </source>
</evidence>
<dbReference type="SMART" id="SM00487">
    <property type="entry name" value="DEXDc"/>
    <property type="match status" value="1"/>
</dbReference>
<dbReference type="InterPro" id="IPR038718">
    <property type="entry name" value="SNF2-like_sf"/>
</dbReference>
<evidence type="ECO:0000313" key="5">
    <source>
        <dbReference type="Proteomes" id="UP001161139"/>
    </source>
</evidence>
<keyword evidence="2 4" id="KW-0347">Helicase</keyword>
<accession>A0ABD4XWN1</accession>
<dbReference type="PANTHER" id="PTHR45766:SF6">
    <property type="entry name" value="SWI_SNF-RELATED MATRIX-ASSOCIATED ACTIN-DEPENDENT REGULATOR OF CHROMATIN SUBFAMILY A-LIKE PROTEIN 1"/>
    <property type="match status" value="1"/>
</dbReference>
<dbReference type="GO" id="GO:0004386">
    <property type="term" value="F:helicase activity"/>
    <property type="evidence" value="ECO:0007669"/>
    <property type="project" value="UniProtKB-KW"/>
</dbReference>
<evidence type="ECO:0000313" key="4">
    <source>
        <dbReference type="EMBL" id="MDH0687087.1"/>
    </source>
</evidence>
<dbReference type="AlphaFoldDB" id="A0ABD4XWN1"/>
<dbReference type="PANTHER" id="PTHR45766">
    <property type="entry name" value="DNA ANNEALING HELICASE AND ENDONUCLEASE ZRANB3 FAMILY MEMBER"/>
    <property type="match status" value="1"/>
</dbReference>
<keyword evidence="2 4" id="KW-0547">Nucleotide-binding</keyword>
<dbReference type="SUPFAM" id="SSF52540">
    <property type="entry name" value="P-loop containing nucleoside triphosphate hydrolases"/>
    <property type="match status" value="2"/>
</dbReference>
<reference evidence="4" key="1">
    <citation type="submission" date="2022-09" db="EMBL/GenBank/DDBJ databases">
        <title>Intensive care unit water sources are persistently colonized with multi-drug resistant bacteria and are the site of extensive horizontal gene transfer of antibiotic resistance genes.</title>
        <authorList>
            <person name="Diorio-Toth L."/>
        </authorList>
    </citation>
    <scope>NUCLEOTIDE SEQUENCE</scope>
    <source>
        <strain evidence="4">GD03864</strain>
    </source>
</reference>
<dbReference type="Pfam" id="PF00176">
    <property type="entry name" value="SNF2-rel_dom"/>
    <property type="match status" value="1"/>
</dbReference>
<dbReference type="CDD" id="cd18793">
    <property type="entry name" value="SF2_C_SNF"/>
    <property type="match status" value="1"/>
</dbReference>
<feature type="domain" description="Helicase ATP-binding" evidence="3">
    <location>
        <begin position="119"/>
        <end position="272"/>
    </location>
</feature>
<evidence type="ECO:0000256" key="1">
    <source>
        <dbReference type="ARBA" id="ARBA00022801"/>
    </source>
</evidence>
<proteinExistence type="predicted"/>
<dbReference type="Gene3D" id="3.40.50.300">
    <property type="entry name" value="P-loop containing nucleotide triphosphate hydrolases"/>
    <property type="match status" value="1"/>
</dbReference>
<sequence>MNRSYGHLALVDGSQWVMRGVAPHVAIRLKQLFPRIPKWVTDEYFFPNDLAHCADLSWFTTRYPLTISPADAAALDWGRQSFEREQARMEEILRPEYRPSETVGLRPGCVIRHYQSQAVDLTLARKSLLLGDDVGLGKTYTAAALILHMETRPAAVVVQTHLQRQWAEKLGGFTELTIHCIKGTRPYDLPPADVYIFKYSQLLGWIDTFQDGFFKAAIFDEIQELRTGAQSGKGQAAHALANSVQYRLGLSATPIYNYGVELWNIMQAVDPGLLGNHEEFMREWTDGDKKVKDPQALGTYLREQKVFLRRTKRDVGQQMPPLNVIVEEVGSDSETLRSVEQLARQLAIRTTEGSFMERGRAGRELDLLMRRITGVAKARFVAQYARLLLEADVPVMLMGWHRDVYDIWLRELADFNPVMYTGSESDKQKNEAKEAFVSGKTNLFIMSLRSGAGLDGLQYRCSTIIFGELDWSPKIHEQVIGRLEREGQEEQVTAIYLNSDDGSDPPMVELLGLKASQSSGIVDPNAPLTQRHSDKSRIQALAEQFLKRKAAA</sequence>
<dbReference type="RefSeq" id="WP_279649038.1">
    <property type="nucleotide sequence ID" value="NZ_JAOCDG010000003.1"/>
</dbReference>
<protein>
    <submittedName>
        <fullName evidence="4">DEAD/DEAH box helicase</fullName>
    </submittedName>
</protein>
<gene>
    <name evidence="4" type="ORF">N5D09_03165</name>
</gene>
<dbReference type="InterPro" id="IPR000330">
    <property type="entry name" value="SNF2_N"/>
</dbReference>